<dbReference type="Gene3D" id="3.30.70.2390">
    <property type="match status" value="1"/>
</dbReference>
<evidence type="ECO:0000256" key="2">
    <source>
        <dbReference type="SAM" id="Phobius"/>
    </source>
</evidence>
<dbReference type="Pfam" id="PF13399">
    <property type="entry name" value="LytR_C"/>
    <property type="match status" value="1"/>
</dbReference>
<feature type="domain" description="LytR/CpsA/Psr regulator C-terminal" evidence="3">
    <location>
        <begin position="100"/>
        <end position="186"/>
    </location>
</feature>
<protein>
    <submittedName>
        <fullName evidence="4">LytR family transcriptional regulator</fullName>
    </submittedName>
</protein>
<feature type="transmembrane region" description="Helical" evidence="2">
    <location>
        <begin position="41"/>
        <end position="61"/>
    </location>
</feature>
<dbReference type="EMBL" id="VOBL01000007">
    <property type="protein sequence ID" value="KAA0977350.1"/>
    <property type="molecule type" value="Genomic_DNA"/>
</dbReference>
<comment type="caution">
    <text evidence="4">The sequence shown here is derived from an EMBL/GenBank/DDBJ whole genome shotgun (WGS) entry which is preliminary data.</text>
</comment>
<keyword evidence="2" id="KW-0472">Membrane</keyword>
<name>A0A5B0EHV3_9MICC</name>
<dbReference type="RefSeq" id="WP_149619386.1">
    <property type="nucleotide sequence ID" value="NZ_JBITUG010000003.1"/>
</dbReference>
<evidence type="ECO:0000256" key="1">
    <source>
        <dbReference type="SAM" id="MobiDB-lite"/>
    </source>
</evidence>
<evidence type="ECO:0000259" key="3">
    <source>
        <dbReference type="Pfam" id="PF13399"/>
    </source>
</evidence>
<keyword evidence="2" id="KW-1133">Transmembrane helix</keyword>
<organism evidence="4 5">
    <name type="scientific">Paeniglutamicibacter gangotriensis</name>
    <dbReference type="NCBI Taxonomy" id="254787"/>
    <lineage>
        <taxon>Bacteria</taxon>
        <taxon>Bacillati</taxon>
        <taxon>Actinomycetota</taxon>
        <taxon>Actinomycetes</taxon>
        <taxon>Micrococcales</taxon>
        <taxon>Micrococcaceae</taxon>
        <taxon>Paeniglutamicibacter</taxon>
    </lineage>
</organism>
<dbReference type="OrthoDB" id="4864198at2"/>
<proteinExistence type="predicted"/>
<evidence type="ECO:0000313" key="4">
    <source>
        <dbReference type="EMBL" id="KAA0977350.1"/>
    </source>
</evidence>
<reference evidence="4 5" key="1">
    <citation type="submission" date="2019-07" db="EMBL/GenBank/DDBJ databases">
        <title>Analysis of the biochemical properties, biological activity and biotechnological potential of siderophores and biosurfactants produced by Antarctic psychrotolerant bacteria.</title>
        <authorList>
            <person name="Styczynski M."/>
            <person name="Krucon T."/>
            <person name="Decewicz P."/>
            <person name="Dziewit L."/>
        </authorList>
    </citation>
    <scope>NUCLEOTIDE SEQUENCE [LARGE SCALE GENOMIC DNA]</scope>
    <source>
        <strain evidence="4 5">ANT_H27</strain>
    </source>
</reference>
<accession>A0A5B0EHV3</accession>
<keyword evidence="2" id="KW-0812">Transmembrane</keyword>
<feature type="compositionally biased region" description="Basic and acidic residues" evidence="1">
    <location>
        <begin position="208"/>
        <end position="228"/>
    </location>
</feature>
<dbReference type="InterPro" id="IPR027381">
    <property type="entry name" value="LytR/CpsA/Psr_C"/>
</dbReference>
<evidence type="ECO:0000313" key="5">
    <source>
        <dbReference type="Proteomes" id="UP000323856"/>
    </source>
</evidence>
<feature type="region of interest" description="Disordered" evidence="1">
    <location>
        <begin position="197"/>
        <end position="228"/>
    </location>
</feature>
<sequence length="228" mass="24723">MARDKDPKDWHGHRIITEDELASPEFTTDARLKRRRAIRHGIILTLVVLVLAAAMVMAYLINTRAIVIDALEPQQTVESSVAFNEACPTTEFSYIEPGNMKVNVMNATQISGLAGATATKLRKRGFKVVDVGNARLSPVEVVGAVRSGPDGYAQAMTVQRNIKGLTYVYDAKRPGSTVDVVIGTKYKDLVKEKSVNTKAGKLGCTAPKPKDEAKETKAPAKSAPSKDK</sequence>
<dbReference type="Proteomes" id="UP000323856">
    <property type="component" value="Unassembled WGS sequence"/>
</dbReference>
<gene>
    <name evidence="4" type="ORF">FQ154_08595</name>
</gene>
<dbReference type="AlphaFoldDB" id="A0A5B0EHV3"/>